<evidence type="ECO:0000259" key="1">
    <source>
        <dbReference type="Pfam" id="PF00535"/>
    </source>
</evidence>
<keyword evidence="3" id="KW-1185">Reference proteome</keyword>
<dbReference type="SUPFAM" id="SSF53448">
    <property type="entry name" value="Nucleotide-diphospho-sugar transferases"/>
    <property type="match status" value="1"/>
</dbReference>
<dbReference type="Proteomes" id="UP000000310">
    <property type="component" value="Chromosome"/>
</dbReference>
<dbReference type="RefSeq" id="WP_013634222.1">
    <property type="nucleotide sequence ID" value="NC_015177.1"/>
</dbReference>
<name>F0SBB0_PSESL</name>
<dbReference type="InterPro" id="IPR001173">
    <property type="entry name" value="Glyco_trans_2-like"/>
</dbReference>
<dbReference type="AlphaFoldDB" id="F0SBB0"/>
<dbReference type="Gene3D" id="3.90.550.10">
    <property type="entry name" value="Spore Coat Polysaccharide Biosynthesis Protein SpsA, Chain A"/>
    <property type="match status" value="1"/>
</dbReference>
<dbReference type="InterPro" id="IPR029044">
    <property type="entry name" value="Nucleotide-diphossugar_trans"/>
</dbReference>
<feature type="domain" description="Glycosyltransferase 2-like" evidence="1">
    <location>
        <begin position="10"/>
        <end position="127"/>
    </location>
</feature>
<sequence>MESLAPIALFVYNRPEHTLKTLNSLRENRLASKSRLYIFADGPKNDLVKEGVEQVRQIVSKIEGFLEVTIKENEHNLGLANSVISGVSSILANHDNIIVLEDDLVTSPDFLNFMNEALNFYKKKEEVFSISGYSYPLASLKKANYSAYFSHRGSSWSWGIWSDRWKSIDWDIEDRDILIKDKQLQNQFNKTCGPDMSGMLIRQLDGRIDSWAIRFAYSSFKQRKLHVLATKNKVNNIGHDNSGTHSPKTTKYNVKLVSEDVYLFPDNPIVNSKIHNELIEFHKKPFLIRLLRKFIPVKK</sequence>
<dbReference type="eggNOG" id="COG1216">
    <property type="taxonomic scope" value="Bacteria"/>
</dbReference>
<protein>
    <recommendedName>
        <fullName evidence="1">Glycosyltransferase 2-like domain-containing protein</fullName>
    </recommendedName>
</protein>
<reference evidence="2 3" key="1">
    <citation type="journal article" date="2011" name="Stand. Genomic Sci.">
        <title>Complete genome sequence of the gliding, heparinolytic Pedobacter saltans type strain (113).</title>
        <authorList>
            <person name="Liolios K."/>
            <person name="Sikorski J."/>
            <person name="Lu M."/>
            <person name="Nolan M."/>
            <person name="Lapidus A."/>
            <person name="Lucas S."/>
            <person name="Hammon N."/>
            <person name="Deshpande S."/>
            <person name="Cheng J.F."/>
            <person name="Tapia R."/>
            <person name="Han C."/>
            <person name="Goodwin L."/>
            <person name="Pitluck S."/>
            <person name="Huntemann M."/>
            <person name="Ivanova N."/>
            <person name="Pagani I."/>
            <person name="Mavromatis K."/>
            <person name="Ovchinikova G."/>
            <person name="Pati A."/>
            <person name="Chen A."/>
            <person name="Palaniappan K."/>
            <person name="Land M."/>
            <person name="Hauser L."/>
            <person name="Brambilla E.M."/>
            <person name="Kotsyurbenko O."/>
            <person name="Rohde M."/>
            <person name="Tindall B.J."/>
            <person name="Abt B."/>
            <person name="Goker M."/>
            <person name="Detter J.C."/>
            <person name="Woyke T."/>
            <person name="Bristow J."/>
            <person name="Eisen J.A."/>
            <person name="Markowitz V."/>
            <person name="Hugenholtz P."/>
            <person name="Klenk H.P."/>
            <person name="Kyrpides N.C."/>
        </authorList>
    </citation>
    <scope>NUCLEOTIDE SEQUENCE [LARGE SCALE GENOMIC DNA]</scope>
    <source>
        <strain evidence="3">ATCC 51119 / DSM 12145 / JCM 21818 / LMG 10337 / NBRC 100064 / NCIMB 13643</strain>
    </source>
</reference>
<accession>F0SBB0</accession>
<reference evidence="3" key="2">
    <citation type="submission" date="2011-02" db="EMBL/GenBank/DDBJ databases">
        <title>The complete genome of Pedobacter saltans DSM 12145.</title>
        <authorList>
            <consortium name="US DOE Joint Genome Institute (JGI-PGF)"/>
            <person name="Lucas S."/>
            <person name="Copeland A."/>
            <person name="Lapidus A."/>
            <person name="Bruce D."/>
            <person name="Goodwin L."/>
            <person name="Pitluck S."/>
            <person name="Kyrpides N."/>
            <person name="Mavromatis K."/>
            <person name="Pagani I."/>
            <person name="Ivanova N."/>
            <person name="Ovchinnikova G."/>
            <person name="Lu M."/>
            <person name="Detter J.C."/>
            <person name="Han C."/>
            <person name="Land M."/>
            <person name="Hauser L."/>
            <person name="Markowitz V."/>
            <person name="Cheng J.-F."/>
            <person name="Hugenholtz P."/>
            <person name="Woyke T."/>
            <person name="Wu D."/>
            <person name="Tindall B."/>
            <person name="Pomrenke H.G."/>
            <person name="Brambilla E."/>
            <person name="Klenk H.-P."/>
            <person name="Eisen J.A."/>
        </authorList>
    </citation>
    <scope>NUCLEOTIDE SEQUENCE [LARGE SCALE GENOMIC DNA]</scope>
    <source>
        <strain evidence="3">ATCC 51119 / DSM 12145 / JCM 21818 / LMG 10337 / NBRC 100064 / NCIMB 13643</strain>
    </source>
</reference>
<dbReference type="Pfam" id="PF00535">
    <property type="entry name" value="Glycos_transf_2"/>
    <property type="match status" value="1"/>
</dbReference>
<evidence type="ECO:0000313" key="3">
    <source>
        <dbReference type="Proteomes" id="UP000000310"/>
    </source>
</evidence>
<dbReference type="STRING" id="762903.Pedsa_3201"/>
<dbReference type="HOGENOM" id="CLU_054735_1_0_10"/>
<organism evidence="2 3">
    <name type="scientific">Pseudopedobacter saltans (strain ATCC 51119 / DSM 12145 / JCM 21818 / CCUG 39354 / LMG 10337 / NBRC 100064 / NCIMB 13643)</name>
    <name type="common">Pedobacter saltans</name>
    <dbReference type="NCBI Taxonomy" id="762903"/>
    <lineage>
        <taxon>Bacteria</taxon>
        <taxon>Pseudomonadati</taxon>
        <taxon>Bacteroidota</taxon>
        <taxon>Sphingobacteriia</taxon>
        <taxon>Sphingobacteriales</taxon>
        <taxon>Sphingobacteriaceae</taxon>
        <taxon>Pseudopedobacter</taxon>
    </lineage>
</organism>
<proteinExistence type="predicted"/>
<evidence type="ECO:0000313" key="2">
    <source>
        <dbReference type="EMBL" id="ADY53737.1"/>
    </source>
</evidence>
<dbReference type="EMBL" id="CP002545">
    <property type="protein sequence ID" value="ADY53737.1"/>
    <property type="molecule type" value="Genomic_DNA"/>
</dbReference>
<dbReference type="KEGG" id="psn:Pedsa_3201"/>
<gene>
    <name evidence="2" type="ordered locus">Pedsa_3201</name>
</gene>
<dbReference type="OrthoDB" id="9785375at2"/>